<protein>
    <submittedName>
        <fullName evidence="1">Ribbon-helix-helix protein, CopG family</fullName>
    </submittedName>
</protein>
<dbReference type="Proteomes" id="UP000628736">
    <property type="component" value="Unassembled WGS sequence"/>
</dbReference>
<dbReference type="InterPro" id="IPR013321">
    <property type="entry name" value="Arc_rbn_hlx_hlx"/>
</dbReference>
<name>A0A8J6JBC1_9FIRM</name>
<dbReference type="Gene3D" id="1.10.1220.10">
    <property type="entry name" value="Met repressor-like"/>
    <property type="match status" value="1"/>
</dbReference>
<dbReference type="EMBL" id="JACOPO010000005">
    <property type="protein sequence ID" value="MBC5723048.1"/>
    <property type="molecule type" value="Genomic_DNA"/>
</dbReference>
<evidence type="ECO:0000313" key="2">
    <source>
        <dbReference type="Proteomes" id="UP000628736"/>
    </source>
</evidence>
<dbReference type="AlphaFoldDB" id="A0A8J6JBC1"/>
<dbReference type="InterPro" id="IPR010985">
    <property type="entry name" value="Ribbon_hlx_hlx"/>
</dbReference>
<reference evidence="1" key="1">
    <citation type="submission" date="2020-08" db="EMBL/GenBank/DDBJ databases">
        <title>Genome public.</title>
        <authorList>
            <person name="Liu C."/>
            <person name="Sun Q."/>
        </authorList>
    </citation>
    <scope>NUCLEOTIDE SEQUENCE</scope>
    <source>
        <strain evidence="1">NSJ-23</strain>
    </source>
</reference>
<evidence type="ECO:0000313" key="1">
    <source>
        <dbReference type="EMBL" id="MBC5723048.1"/>
    </source>
</evidence>
<dbReference type="RefSeq" id="WP_186852948.1">
    <property type="nucleotide sequence ID" value="NZ_JACOPO010000005.1"/>
</dbReference>
<comment type="caution">
    <text evidence="1">The sequence shown here is derived from an EMBL/GenBank/DDBJ whole genome shotgun (WGS) entry which is preliminary data.</text>
</comment>
<sequence length="50" mass="5877">MAKSDAQISLRLSKKLKEELTAQAKRERRSVTALILRVMEEYLKNRESEK</sequence>
<keyword evidence="2" id="KW-1185">Reference proteome</keyword>
<organism evidence="1 2">
    <name type="scientific">Flintibacter hominis</name>
    <dbReference type="NCBI Taxonomy" id="2763048"/>
    <lineage>
        <taxon>Bacteria</taxon>
        <taxon>Bacillati</taxon>
        <taxon>Bacillota</taxon>
        <taxon>Clostridia</taxon>
        <taxon>Eubacteriales</taxon>
        <taxon>Flintibacter</taxon>
    </lineage>
</organism>
<proteinExistence type="predicted"/>
<accession>A0A8J6JBC1</accession>
<gene>
    <name evidence="1" type="ORF">H8S11_09500</name>
</gene>
<dbReference type="SUPFAM" id="SSF47598">
    <property type="entry name" value="Ribbon-helix-helix"/>
    <property type="match status" value="1"/>
</dbReference>
<dbReference type="GO" id="GO:0006355">
    <property type="term" value="P:regulation of DNA-templated transcription"/>
    <property type="evidence" value="ECO:0007669"/>
    <property type="project" value="InterPro"/>
</dbReference>